<dbReference type="PANTHER" id="PTHR47314">
    <property type="entry name" value="MALTOSE/MALTODEXTRIN TRANSPORT SYSTEM PERMEASE PROTEIN MALF"/>
    <property type="match status" value="1"/>
</dbReference>
<dbReference type="Proteomes" id="UP000602284">
    <property type="component" value="Unassembled WGS sequence"/>
</dbReference>
<keyword evidence="6 9" id="KW-0812">Transmembrane</keyword>
<reference evidence="12 13" key="1">
    <citation type="submission" date="2021-01" db="EMBL/GenBank/DDBJ databases">
        <title>Tumebacillus sp. strain ITR2 16S ribosomal RNA gene Genome sequencing and assembly.</title>
        <authorList>
            <person name="Kang M."/>
        </authorList>
    </citation>
    <scope>NUCLEOTIDE SEQUENCE [LARGE SCALE GENOMIC DNA]</scope>
    <source>
        <strain evidence="12 13">ITR2</strain>
    </source>
</reference>
<dbReference type="Pfam" id="PF00528">
    <property type="entry name" value="BPD_transp_1"/>
    <property type="match status" value="1"/>
</dbReference>
<evidence type="ECO:0000256" key="10">
    <source>
        <dbReference type="RuleBase" id="RU367050"/>
    </source>
</evidence>
<keyword evidence="13" id="KW-1185">Reference proteome</keyword>
<keyword evidence="7 9" id="KW-1133">Transmembrane helix</keyword>
<dbReference type="InterPro" id="IPR000515">
    <property type="entry name" value="MetI-like"/>
</dbReference>
<dbReference type="Gene3D" id="1.10.3720.10">
    <property type="entry name" value="MetI-like"/>
    <property type="match status" value="1"/>
</dbReference>
<keyword evidence="8 9" id="KW-0472">Membrane</keyword>
<dbReference type="InterPro" id="IPR035906">
    <property type="entry name" value="MetI-like_sf"/>
</dbReference>
<feature type="transmembrane region" description="Helical" evidence="9">
    <location>
        <begin position="115"/>
        <end position="135"/>
    </location>
</feature>
<dbReference type="SUPFAM" id="SSF161098">
    <property type="entry name" value="MetI-like"/>
    <property type="match status" value="1"/>
</dbReference>
<gene>
    <name evidence="12" type="ORF">JJB07_22440</name>
</gene>
<evidence type="ECO:0000256" key="7">
    <source>
        <dbReference type="ARBA" id="ARBA00022989"/>
    </source>
</evidence>
<evidence type="ECO:0000256" key="4">
    <source>
        <dbReference type="ARBA" id="ARBA00022475"/>
    </source>
</evidence>
<evidence type="ECO:0000256" key="1">
    <source>
        <dbReference type="ARBA" id="ARBA00004651"/>
    </source>
</evidence>
<evidence type="ECO:0000256" key="9">
    <source>
        <dbReference type="RuleBase" id="RU363032"/>
    </source>
</evidence>
<protein>
    <recommendedName>
        <fullName evidence="10">Maltose/maltodextrin transport system permease protein</fullName>
    </recommendedName>
</protein>
<feature type="transmembrane region" description="Helical" evidence="9">
    <location>
        <begin position="162"/>
        <end position="188"/>
    </location>
</feature>
<dbReference type="SUPFAM" id="SSF160964">
    <property type="entry name" value="MalF N-terminal region-like"/>
    <property type="match status" value="1"/>
</dbReference>
<sequence length="308" mass="34388">MARTIKRKKQNSLIPFAYLSPALLTIAVFSLGPVIYTIYLSFTNFNLNHFDTFQFVGFDNYKAILTGPFFKVFAPVFLWTVVYALLATGMSYMVGLILAVLLNNERMKESNFYRAILVIPWALPAAIAILAWQGLYNESFGQFNLLLSKIGLDKIPWLSDPFWAKFAVILTTIWLGYPFMMNVCLGALQAIPKDLYEAADIDGAGRWKKFISVTLPGLTSSTLPLLISSFAFNFNNFGAAFLITGGGPPRPDTQFAGYTDILVSSAYSMTLTFNRYDLASALSLIIFLIVGTLSFINMKYTKAFEEVD</sequence>
<name>A0ABS1JGK0_9BACL</name>
<evidence type="ECO:0000256" key="5">
    <source>
        <dbReference type="ARBA" id="ARBA00022597"/>
    </source>
</evidence>
<keyword evidence="3 9" id="KW-0813">Transport</keyword>
<comment type="caution">
    <text evidence="10">Lacks conserved residue(s) required for the propagation of feature annotation.</text>
</comment>
<organism evidence="12 13">
    <name type="scientific">Tumebacillus amylolyticus</name>
    <dbReference type="NCBI Taxonomy" id="2801339"/>
    <lineage>
        <taxon>Bacteria</taxon>
        <taxon>Bacillati</taxon>
        <taxon>Bacillota</taxon>
        <taxon>Bacilli</taxon>
        <taxon>Bacillales</taxon>
        <taxon>Alicyclobacillaceae</taxon>
        <taxon>Tumebacillus</taxon>
    </lineage>
</organism>
<evidence type="ECO:0000256" key="6">
    <source>
        <dbReference type="ARBA" id="ARBA00022692"/>
    </source>
</evidence>
<feature type="transmembrane region" description="Helical" evidence="9">
    <location>
        <begin position="278"/>
        <end position="296"/>
    </location>
</feature>
<evidence type="ECO:0000256" key="3">
    <source>
        <dbReference type="ARBA" id="ARBA00022448"/>
    </source>
</evidence>
<dbReference type="RefSeq" id="WP_201638350.1">
    <property type="nucleotide sequence ID" value="NZ_JAEQNB010000010.1"/>
</dbReference>
<comment type="function">
    <text evidence="10">Part of the ABC transporter complex MalEFGK involved in maltose/maltodextrin import. Probably responsible for the translocation of the substrate across the membrane.</text>
</comment>
<dbReference type="InterPro" id="IPR035277">
    <property type="entry name" value="MalF_N"/>
</dbReference>
<dbReference type="EMBL" id="JAEQNB010000010">
    <property type="protein sequence ID" value="MBL0389355.1"/>
    <property type="molecule type" value="Genomic_DNA"/>
</dbReference>
<evidence type="ECO:0000256" key="2">
    <source>
        <dbReference type="ARBA" id="ARBA00009047"/>
    </source>
</evidence>
<proteinExistence type="inferred from homology"/>
<evidence type="ECO:0000259" key="11">
    <source>
        <dbReference type="PROSITE" id="PS50928"/>
    </source>
</evidence>
<evidence type="ECO:0000256" key="8">
    <source>
        <dbReference type="ARBA" id="ARBA00023136"/>
    </source>
</evidence>
<keyword evidence="4 10" id="KW-1003">Cell membrane</keyword>
<feature type="transmembrane region" description="Helical" evidence="9">
    <location>
        <begin position="12"/>
        <end position="39"/>
    </location>
</feature>
<dbReference type="PANTHER" id="PTHR47314:SF1">
    <property type="entry name" value="MALTOSE_MALTODEXTRIN TRANSPORT SYSTEM PERMEASE PROTEIN MALF"/>
    <property type="match status" value="1"/>
</dbReference>
<dbReference type="Gene3D" id="1.20.58.370">
    <property type="entry name" value="MalF N-terminal region-like"/>
    <property type="match status" value="1"/>
</dbReference>
<evidence type="ECO:0000313" key="12">
    <source>
        <dbReference type="EMBL" id="MBL0389355.1"/>
    </source>
</evidence>
<comment type="caution">
    <text evidence="12">The sequence shown here is derived from an EMBL/GenBank/DDBJ whole genome shotgun (WGS) entry which is preliminary data.</text>
</comment>
<keyword evidence="5 10" id="KW-0762">Sugar transport</keyword>
<dbReference type="CDD" id="cd06261">
    <property type="entry name" value="TM_PBP2"/>
    <property type="match status" value="1"/>
</dbReference>
<feature type="domain" description="ABC transmembrane type-1" evidence="11">
    <location>
        <begin position="77"/>
        <end position="297"/>
    </location>
</feature>
<dbReference type="PROSITE" id="PS50928">
    <property type="entry name" value="ABC_TM1"/>
    <property type="match status" value="1"/>
</dbReference>
<comment type="similarity">
    <text evidence="2 10">Belongs to the binding-protein-dependent transport system permease family. MalFG subfamily.</text>
</comment>
<feature type="transmembrane region" description="Helical" evidence="9">
    <location>
        <begin position="209"/>
        <end position="232"/>
    </location>
</feature>
<accession>A0ABS1JGK0</accession>
<feature type="transmembrane region" description="Helical" evidence="9">
    <location>
        <begin position="76"/>
        <end position="103"/>
    </location>
</feature>
<comment type="subcellular location">
    <subcellularLocation>
        <location evidence="1 9">Cell membrane</location>
        <topology evidence="1 9">Multi-pass membrane protein</topology>
    </subcellularLocation>
</comment>
<evidence type="ECO:0000313" key="13">
    <source>
        <dbReference type="Proteomes" id="UP000602284"/>
    </source>
</evidence>